<accession>A0A0B6ZJ97</accession>
<gene>
    <name evidence="2" type="primary">ORF64118</name>
</gene>
<feature type="compositionally biased region" description="Polar residues" evidence="1">
    <location>
        <begin position="74"/>
        <end position="83"/>
    </location>
</feature>
<feature type="region of interest" description="Disordered" evidence="1">
    <location>
        <begin position="1"/>
        <end position="62"/>
    </location>
</feature>
<organism evidence="2">
    <name type="scientific">Arion vulgaris</name>
    <dbReference type="NCBI Taxonomy" id="1028688"/>
    <lineage>
        <taxon>Eukaryota</taxon>
        <taxon>Metazoa</taxon>
        <taxon>Spiralia</taxon>
        <taxon>Lophotrochozoa</taxon>
        <taxon>Mollusca</taxon>
        <taxon>Gastropoda</taxon>
        <taxon>Heterobranchia</taxon>
        <taxon>Euthyneura</taxon>
        <taxon>Panpulmonata</taxon>
        <taxon>Eupulmonata</taxon>
        <taxon>Stylommatophora</taxon>
        <taxon>Helicina</taxon>
        <taxon>Arionoidea</taxon>
        <taxon>Arionidae</taxon>
        <taxon>Arion</taxon>
    </lineage>
</organism>
<sequence>IDEVDSNKTSQIINSVPSLEPSTNRSDQTHVQGAQTNNNTIQVPAGKLPDGNSNNNTIPPTILTSASINQNNLPAVSSESTLNDLKKHPSGVQ</sequence>
<feature type="compositionally biased region" description="Polar residues" evidence="1">
    <location>
        <begin position="7"/>
        <end position="42"/>
    </location>
</feature>
<dbReference type="EMBL" id="HACG01020975">
    <property type="protein sequence ID" value="CEK67840.1"/>
    <property type="molecule type" value="Transcribed_RNA"/>
</dbReference>
<evidence type="ECO:0000313" key="2">
    <source>
        <dbReference type="EMBL" id="CEK67840.1"/>
    </source>
</evidence>
<feature type="region of interest" description="Disordered" evidence="1">
    <location>
        <begin position="74"/>
        <end position="93"/>
    </location>
</feature>
<feature type="non-terminal residue" evidence="2">
    <location>
        <position position="1"/>
    </location>
</feature>
<feature type="compositionally biased region" description="Polar residues" evidence="1">
    <location>
        <begin position="51"/>
        <end position="62"/>
    </location>
</feature>
<feature type="non-terminal residue" evidence="2">
    <location>
        <position position="93"/>
    </location>
</feature>
<dbReference type="AlphaFoldDB" id="A0A0B6ZJ97"/>
<reference evidence="2" key="1">
    <citation type="submission" date="2014-12" db="EMBL/GenBank/DDBJ databases">
        <title>Insight into the proteome of Arion vulgaris.</title>
        <authorList>
            <person name="Aradska J."/>
            <person name="Bulat T."/>
            <person name="Smidak R."/>
            <person name="Sarate P."/>
            <person name="Gangsoo J."/>
            <person name="Sialana F."/>
            <person name="Bilban M."/>
            <person name="Lubec G."/>
        </authorList>
    </citation>
    <scope>NUCLEOTIDE SEQUENCE</scope>
    <source>
        <tissue evidence="2">Skin</tissue>
    </source>
</reference>
<evidence type="ECO:0000256" key="1">
    <source>
        <dbReference type="SAM" id="MobiDB-lite"/>
    </source>
</evidence>
<proteinExistence type="predicted"/>
<protein>
    <submittedName>
        <fullName evidence="2">Uncharacterized protein</fullName>
    </submittedName>
</protein>
<name>A0A0B6ZJ97_9EUPU</name>